<sequence>MVPARPGPLDLNEGVLASGTRLHLRAASDSSGVTLTLSLSGRECDGEQVELGHSKSLVEMTSEIQTESEGCPLEPQTCTLDFLPKYCPSSAFGAAGFSFEMPEPTCANTFNHYFDALNGEPTDKTSFGSDFPYVDAADLWHGSSVDSKNMDVTASREGDTPPATDSPTSTSSKLPQDHLDSPPRSNLRCPEASCARYFKSKYTLSKHVKAHEPKLSNFF</sequence>
<organism evidence="4 5">
    <name type="scientific">Mycena alexandri</name>
    <dbReference type="NCBI Taxonomy" id="1745969"/>
    <lineage>
        <taxon>Eukaryota</taxon>
        <taxon>Fungi</taxon>
        <taxon>Dikarya</taxon>
        <taxon>Basidiomycota</taxon>
        <taxon>Agaricomycotina</taxon>
        <taxon>Agaricomycetes</taxon>
        <taxon>Agaricomycetidae</taxon>
        <taxon>Agaricales</taxon>
        <taxon>Marasmiineae</taxon>
        <taxon>Mycenaceae</taxon>
        <taxon>Mycena</taxon>
    </lineage>
</organism>
<dbReference type="InterPro" id="IPR013087">
    <property type="entry name" value="Znf_C2H2_type"/>
</dbReference>
<feature type="domain" description="C2H2-type" evidence="3">
    <location>
        <begin position="187"/>
        <end position="216"/>
    </location>
</feature>
<dbReference type="GO" id="GO:0008270">
    <property type="term" value="F:zinc ion binding"/>
    <property type="evidence" value="ECO:0007669"/>
    <property type="project" value="UniProtKB-KW"/>
</dbReference>
<evidence type="ECO:0000313" key="4">
    <source>
        <dbReference type="EMBL" id="KAJ7040502.1"/>
    </source>
</evidence>
<evidence type="ECO:0000259" key="3">
    <source>
        <dbReference type="PROSITE" id="PS50157"/>
    </source>
</evidence>
<feature type="region of interest" description="Disordered" evidence="2">
    <location>
        <begin position="149"/>
        <end position="187"/>
    </location>
</feature>
<dbReference type="PROSITE" id="PS50157">
    <property type="entry name" value="ZINC_FINGER_C2H2_2"/>
    <property type="match status" value="1"/>
</dbReference>
<protein>
    <recommendedName>
        <fullName evidence="3">C2H2-type domain-containing protein</fullName>
    </recommendedName>
</protein>
<dbReference type="AlphaFoldDB" id="A0AAD6T7A4"/>
<gene>
    <name evidence="4" type="ORF">C8F04DRAFT_1082525</name>
</gene>
<evidence type="ECO:0000256" key="2">
    <source>
        <dbReference type="SAM" id="MobiDB-lite"/>
    </source>
</evidence>
<feature type="non-terminal residue" evidence="4">
    <location>
        <position position="219"/>
    </location>
</feature>
<proteinExistence type="predicted"/>
<dbReference type="EMBL" id="JARJCM010000021">
    <property type="protein sequence ID" value="KAJ7040502.1"/>
    <property type="molecule type" value="Genomic_DNA"/>
</dbReference>
<accession>A0AAD6T7A4</accession>
<keyword evidence="1" id="KW-0863">Zinc-finger</keyword>
<comment type="caution">
    <text evidence="4">The sequence shown here is derived from an EMBL/GenBank/DDBJ whole genome shotgun (WGS) entry which is preliminary data.</text>
</comment>
<reference evidence="4" key="1">
    <citation type="submission" date="2023-03" db="EMBL/GenBank/DDBJ databases">
        <title>Massive genome expansion in bonnet fungi (Mycena s.s.) driven by repeated elements and novel gene families across ecological guilds.</title>
        <authorList>
            <consortium name="Lawrence Berkeley National Laboratory"/>
            <person name="Harder C.B."/>
            <person name="Miyauchi S."/>
            <person name="Viragh M."/>
            <person name="Kuo A."/>
            <person name="Thoen E."/>
            <person name="Andreopoulos B."/>
            <person name="Lu D."/>
            <person name="Skrede I."/>
            <person name="Drula E."/>
            <person name="Henrissat B."/>
            <person name="Morin E."/>
            <person name="Kohler A."/>
            <person name="Barry K."/>
            <person name="LaButti K."/>
            <person name="Morin E."/>
            <person name="Salamov A."/>
            <person name="Lipzen A."/>
            <person name="Mereny Z."/>
            <person name="Hegedus B."/>
            <person name="Baldrian P."/>
            <person name="Stursova M."/>
            <person name="Weitz H."/>
            <person name="Taylor A."/>
            <person name="Grigoriev I.V."/>
            <person name="Nagy L.G."/>
            <person name="Martin F."/>
            <person name="Kauserud H."/>
        </authorList>
    </citation>
    <scope>NUCLEOTIDE SEQUENCE</scope>
    <source>
        <strain evidence="4">CBHHK200</strain>
    </source>
</reference>
<dbReference type="Proteomes" id="UP001218188">
    <property type="component" value="Unassembled WGS sequence"/>
</dbReference>
<keyword evidence="5" id="KW-1185">Reference proteome</keyword>
<keyword evidence="1" id="KW-0479">Metal-binding</keyword>
<name>A0AAD6T7A4_9AGAR</name>
<feature type="compositionally biased region" description="Low complexity" evidence="2">
    <location>
        <begin position="160"/>
        <end position="172"/>
    </location>
</feature>
<evidence type="ECO:0000313" key="5">
    <source>
        <dbReference type="Proteomes" id="UP001218188"/>
    </source>
</evidence>
<evidence type="ECO:0000256" key="1">
    <source>
        <dbReference type="PROSITE-ProRule" id="PRU00042"/>
    </source>
</evidence>
<keyword evidence="1" id="KW-0862">Zinc</keyword>
<dbReference type="PROSITE" id="PS00028">
    <property type="entry name" value="ZINC_FINGER_C2H2_1"/>
    <property type="match status" value="1"/>
</dbReference>